<keyword evidence="3" id="KW-0731">Sigma factor</keyword>
<dbReference type="InterPro" id="IPR013324">
    <property type="entry name" value="RNA_pol_sigma_r3/r4-like"/>
</dbReference>
<dbReference type="PANTHER" id="PTHR43133:SF51">
    <property type="entry name" value="RNA POLYMERASE SIGMA FACTOR"/>
    <property type="match status" value="1"/>
</dbReference>
<dbReference type="SUPFAM" id="SSF88659">
    <property type="entry name" value="Sigma3 and sigma4 domains of RNA polymerase sigma factors"/>
    <property type="match status" value="1"/>
</dbReference>
<evidence type="ECO:0000259" key="6">
    <source>
        <dbReference type="Pfam" id="PF08281"/>
    </source>
</evidence>
<sequence>MDDDAALVTRCLRGEAEALRAFVRRFERLVFSLCYRLLGDQHEAEDVTQETFYRAFRHLRHWDARRPLRPWLLKIAVNRCRTASSRRARQPLVTEDCSHWSVERRSTSDLAEELQRLIAGLRPEYRQSFVLFYEHHLSLEEIAQILDCPTGTVKTWLYRARRELAAQLQQRNVVNEEGHELHRF</sequence>
<dbReference type="AlphaFoldDB" id="A0A7C4LMX8"/>
<dbReference type="InterPro" id="IPR013325">
    <property type="entry name" value="RNA_pol_sigma_r2"/>
</dbReference>
<gene>
    <name evidence="7" type="ORF">ENS64_15430</name>
</gene>
<dbReference type="GO" id="GO:0006352">
    <property type="term" value="P:DNA-templated transcription initiation"/>
    <property type="evidence" value="ECO:0007669"/>
    <property type="project" value="InterPro"/>
</dbReference>
<evidence type="ECO:0000256" key="4">
    <source>
        <dbReference type="ARBA" id="ARBA00023163"/>
    </source>
</evidence>
<name>A0A7C4LMX8_9PLAN</name>
<dbReference type="InterPro" id="IPR007627">
    <property type="entry name" value="RNA_pol_sigma70_r2"/>
</dbReference>
<dbReference type="SUPFAM" id="SSF88946">
    <property type="entry name" value="Sigma2 domain of RNA polymerase sigma factors"/>
    <property type="match status" value="1"/>
</dbReference>
<evidence type="ECO:0000313" key="7">
    <source>
        <dbReference type="EMBL" id="HGT40634.1"/>
    </source>
</evidence>
<dbReference type="PANTHER" id="PTHR43133">
    <property type="entry name" value="RNA POLYMERASE ECF-TYPE SIGMA FACTO"/>
    <property type="match status" value="1"/>
</dbReference>
<protein>
    <submittedName>
        <fullName evidence="7">RNA polymerase sigma factor</fullName>
    </submittedName>
</protein>
<keyword evidence="2" id="KW-0805">Transcription regulation</keyword>
<feature type="domain" description="RNA polymerase sigma factor 70 region 4 type 2" evidence="6">
    <location>
        <begin position="112"/>
        <end position="164"/>
    </location>
</feature>
<dbReference type="InterPro" id="IPR014284">
    <property type="entry name" value="RNA_pol_sigma-70_dom"/>
</dbReference>
<dbReference type="Gene3D" id="1.10.10.10">
    <property type="entry name" value="Winged helix-like DNA-binding domain superfamily/Winged helix DNA-binding domain"/>
    <property type="match status" value="1"/>
</dbReference>
<dbReference type="InterPro" id="IPR013249">
    <property type="entry name" value="RNA_pol_sigma70_r4_t2"/>
</dbReference>
<accession>A0A7C4LMX8</accession>
<dbReference type="Pfam" id="PF08281">
    <property type="entry name" value="Sigma70_r4_2"/>
    <property type="match status" value="1"/>
</dbReference>
<keyword evidence="4" id="KW-0804">Transcription</keyword>
<feature type="domain" description="RNA polymerase sigma-70 region 2" evidence="5">
    <location>
        <begin position="22"/>
        <end position="89"/>
    </location>
</feature>
<reference evidence="7" key="1">
    <citation type="journal article" date="2020" name="mSystems">
        <title>Genome- and Community-Level Interaction Insights into Carbon Utilization and Element Cycling Functions of Hydrothermarchaeota in Hydrothermal Sediment.</title>
        <authorList>
            <person name="Zhou Z."/>
            <person name="Liu Y."/>
            <person name="Xu W."/>
            <person name="Pan J."/>
            <person name="Luo Z.H."/>
            <person name="Li M."/>
        </authorList>
    </citation>
    <scope>NUCLEOTIDE SEQUENCE [LARGE SCALE GENOMIC DNA]</scope>
    <source>
        <strain evidence="7">SpSt-508</strain>
    </source>
</reference>
<dbReference type="InterPro" id="IPR039425">
    <property type="entry name" value="RNA_pol_sigma-70-like"/>
</dbReference>
<comment type="caution">
    <text evidence="7">The sequence shown here is derived from an EMBL/GenBank/DDBJ whole genome shotgun (WGS) entry which is preliminary data.</text>
</comment>
<dbReference type="NCBIfam" id="TIGR02937">
    <property type="entry name" value="sigma70-ECF"/>
    <property type="match status" value="1"/>
</dbReference>
<dbReference type="CDD" id="cd06171">
    <property type="entry name" value="Sigma70_r4"/>
    <property type="match status" value="1"/>
</dbReference>
<evidence type="ECO:0000259" key="5">
    <source>
        <dbReference type="Pfam" id="PF04542"/>
    </source>
</evidence>
<dbReference type="Gene3D" id="1.10.1740.10">
    <property type="match status" value="1"/>
</dbReference>
<dbReference type="InterPro" id="IPR036388">
    <property type="entry name" value="WH-like_DNA-bd_sf"/>
</dbReference>
<evidence type="ECO:0000256" key="1">
    <source>
        <dbReference type="ARBA" id="ARBA00010641"/>
    </source>
</evidence>
<dbReference type="EMBL" id="DSVQ01000018">
    <property type="protein sequence ID" value="HGT40634.1"/>
    <property type="molecule type" value="Genomic_DNA"/>
</dbReference>
<dbReference type="GO" id="GO:0016987">
    <property type="term" value="F:sigma factor activity"/>
    <property type="evidence" value="ECO:0007669"/>
    <property type="project" value="UniProtKB-KW"/>
</dbReference>
<organism evidence="7">
    <name type="scientific">Schlesneria paludicola</name>
    <dbReference type="NCBI Taxonomy" id="360056"/>
    <lineage>
        <taxon>Bacteria</taxon>
        <taxon>Pseudomonadati</taxon>
        <taxon>Planctomycetota</taxon>
        <taxon>Planctomycetia</taxon>
        <taxon>Planctomycetales</taxon>
        <taxon>Planctomycetaceae</taxon>
        <taxon>Schlesneria</taxon>
    </lineage>
</organism>
<evidence type="ECO:0000256" key="2">
    <source>
        <dbReference type="ARBA" id="ARBA00023015"/>
    </source>
</evidence>
<proteinExistence type="inferred from homology"/>
<dbReference type="GO" id="GO:0003677">
    <property type="term" value="F:DNA binding"/>
    <property type="evidence" value="ECO:0007669"/>
    <property type="project" value="InterPro"/>
</dbReference>
<comment type="similarity">
    <text evidence="1">Belongs to the sigma-70 factor family. ECF subfamily.</text>
</comment>
<dbReference type="Pfam" id="PF04542">
    <property type="entry name" value="Sigma70_r2"/>
    <property type="match status" value="1"/>
</dbReference>
<evidence type="ECO:0000256" key="3">
    <source>
        <dbReference type="ARBA" id="ARBA00023082"/>
    </source>
</evidence>